<dbReference type="RefSeq" id="XP_039129724.1">
    <property type="nucleotide sequence ID" value="XM_039273790.1"/>
</dbReference>
<evidence type="ECO:0000256" key="1">
    <source>
        <dbReference type="SAM" id="Phobius"/>
    </source>
</evidence>
<evidence type="ECO:0000313" key="4">
    <source>
        <dbReference type="RefSeq" id="XP_039129724.1"/>
    </source>
</evidence>
<dbReference type="AlphaFoldDB" id="A0AB40BTZ1"/>
<feature type="transmembrane region" description="Helical" evidence="1">
    <location>
        <begin position="49"/>
        <end position="73"/>
    </location>
</feature>
<proteinExistence type="predicted"/>
<keyword evidence="1" id="KW-0812">Transmembrane</keyword>
<name>A0AB40BTZ1_DIOCR</name>
<keyword evidence="2" id="KW-1185">Reference proteome</keyword>
<dbReference type="GeneID" id="120265814"/>
<dbReference type="RefSeq" id="XP_039129723.1">
    <property type="nucleotide sequence ID" value="XM_039273789.1"/>
</dbReference>
<dbReference type="Proteomes" id="UP001515500">
    <property type="component" value="Chromosome 7"/>
</dbReference>
<gene>
    <name evidence="3 4" type="primary">LOC120265814</name>
</gene>
<organism evidence="2 3">
    <name type="scientific">Dioscorea cayennensis subsp. rotundata</name>
    <name type="common">White Guinea yam</name>
    <name type="synonym">Dioscorea rotundata</name>
    <dbReference type="NCBI Taxonomy" id="55577"/>
    <lineage>
        <taxon>Eukaryota</taxon>
        <taxon>Viridiplantae</taxon>
        <taxon>Streptophyta</taxon>
        <taxon>Embryophyta</taxon>
        <taxon>Tracheophyta</taxon>
        <taxon>Spermatophyta</taxon>
        <taxon>Magnoliopsida</taxon>
        <taxon>Liliopsida</taxon>
        <taxon>Dioscoreales</taxon>
        <taxon>Dioscoreaceae</taxon>
        <taxon>Dioscorea</taxon>
    </lineage>
</organism>
<protein>
    <submittedName>
        <fullName evidence="3 4">Uncharacterized protein LOC120265814 isoform X1</fullName>
    </submittedName>
</protein>
<keyword evidence="1" id="KW-0472">Membrane</keyword>
<keyword evidence="1" id="KW-1133">Transmembrane helix</keyword>
<evidence type="ECO:0000313" key="3">
    <source>
        <dbReference type="RefSeq" id="XP_039129723.1"/>
    </source>
</evidence>
<sequence>MKSQQISSIDFAVWWKIQVKLASLLHFAALQSIPRSIPAAVPPPPRISLSLLISGVFFFVGAIGIVFAIVVLLRPPRTVQVSVFRCGRAEDTLRSFRSRSSVGGGAGLEDRPKLLGFVGVQTGFGSADRRAALRSTWFPSDPEALARTKADPVILAEYVVALLRNDKPKKELQKLCADSLVEFLGPSCPRKSSRCTWKRGISPLAAGLQLNLLTKRMEVHHQSDFQVIQPTHNMQSSHAKVVI</sequence>
<evidence type="ECO:0000313" key="2">
    <source>
        <dbReference type="Proteomes" id="UP001515500"/>
    </source>
</evidence>
<reference evidence="3 4" key="1">
    <citation type="submission" date="2025-04" db="UniProtKB">
        <authorList>
            <consortium name="RefSeq"/>
        </authorList>
    </citation>
    <scope>IDENTIFICATION</scope>
</reference>
<accession>A0AB40BTZ1</accession>